<reference evidence="1" key="1">
    <citation type="submission" date="2018-11" db="EMBL/GenBank/DDBJ databases">
        <authorList>
            <consortium name="Pathogen Informatics"/>
        </authorList>
    </citation>
    <scope>NUCLEOTIDE SEQUENCE</scope>
</reference>
<gene>
    <name evidence="1" type="ORF">PXEA_LOCUS8123</name>
</gene>
<name>A0A448WLI6_9PLAT</name>
<accession>A0A448WLI6</accession>
<evidence type="ECO:0000313" key="1">
    <source>
        <dbReference type="EMBL" id="VEL14683.1"/>
    </source>
</evidence>
<protein>
    <submittedName>
        <fullName evidence="1">Uncharacterized protein</fullName>
    </submittedName>
</protein>
<organism evidence="1 2">
    <name type="scientific">Protopolystoma xenopodis</name>
    <dbReference type="NCBI Taxonomy" id="117903"/>
    <lineage>
        <taxon>Eukaryota</taxon>
        <taxon>Metazoa</taxon>
        <taxon>Spiralia</taxon>
        <taxon>Lophotrochozoa</taxon>
        <taxon>Platyhelminthes</taxon>
        <taxon>Monogenea</taxon>
        <taxon>Polyopisthocotylea</taxon>
        <taxon>Polystomatidea</taxon>
        <taxon>Polystomatidae</taxon>
        <taxon>Protopolystoma</taxon>
    </lineage>
</organism>
<proteinExistence type="predicted"/>
<evidence type="ECO:0000313" key="2">
    <source>
        <dbReference type="Proteomes" id="UP000784294"/>
    </source>
</evidence>
<keyword evidence="2" id="KW-1185">Reference proteome</keyword>
<dbReference type="AlphaFoldDB" id="A0A448WLI6"/>
<sequence>MVDRFHSIAVPVHVVRQTLFLKPSAECTLSPHLQTDSDLIPVLALSVGIISFIKAVLPEQTVDAHAWSSTPSQVHSQFILDMMSHSCHEYACLYA</sequence>
<comment type="caution">
    <text evidence="1">The sequence shown here is derived from an EMBL/GenBank/DDBJ whole genome shotgun (WGS) entry which is preliminary data.</text>
</comment>
<dbReference type="Proteomes" id="UP000784294">
    <property type="component" value="Unassembled WGS sequence"/>
</dbReference>
<dbReference type="EMBL" id="CAAALY010021994">
    <property type="protein sequence ID" value="VEL14683.1"/>
    <property type="molecule type" value="Genomic_DNA"/>
</dbReference>